<organism evidence="1 2">
    <name type="scientific">Naganishia adeliensis</name>
    <dbReference type="NCBI Taxonomy" id="92952"/>
    <lineage>
        <taxon>Eukaryota</taxon>
        <taxon>Fungi</taxon>
        <taxon>Dikarya</taxon>
        <taxon>Basidiomycota</taxon>
        <taxon>Agaricomycotina</taxon>
        <taxon>Tremellomycetes</taxon>
        <taxon>Filobasidiales</taxon>
        <taxon>Filobasidiaceae</taxon>
        <taxon>Naganishia</taxon>
    </lineage>
</organism>
<name>A0ACC2WLB6_9TREE</name>
<dbReference type="Proteomes" id="UP001230649">
    <property type="component" value="Unassembled WGS sequence"/>
</dbReference>
<accession>A0ACC2WLB6</accession>
<evidence type="ECO:0000313" key="1">
    <source>
        <dbReference type="EMBL" id="KAJ9112203.1"/>
    </source>
</evidence>
<keyword evidence="2" id="KW-1185">Reference proteome</keyword>
<reference evidence="1" key="1">
    <citation type="submission" date="2023-04" db="EMBL/GenBank/DDBJ databases">
        <title>Draft Genome sequencing of Naganishia species isolated from polar environments using Oxford Nanopore Technology.</title>
        <authorList>
            <person name="Leo P."/>
            <person name="Venkateswaran K."/>
        </authorList>
    </citation>
    <scope>NUCLEOTIDE SEQUENCE</scope>
    <source>
        <strain evidence="1">MNA-CCFEE 5262</strain>
    </source>
</reference>
<sequence>MLDDLAGAINEGIASLPLHLAPPSNSTLPPPPGMDNDYHDFNSRIHQHPSSAFDASNSSALFNDILANLAEEDKAASSSGARMNSLTAFPPSSGNMQNLRPAEHDGHPQTYISSTYQSRSRNNDQQGPVPPPPAAGMLYMPVPRPTGAAEGNPGDQAGEALTAAARTRPNRSDSLDSSGGSEYDESKDKAAGARGEEKHECKWQNCKHVATSPEDLYEHLCIFHIGRKSTNNLCLTCGWENCGVICAKRDHITSHLRVHTPLKPHACGICNKTFKRPQDLKKHEKIHTEEHHILHKHSKAPLASSIIGARAGRPVTGRPGRPRKTSNVSSMSDNDGALSNSSQQGYSRKRDSSGDLVDNSRARRSSASSRASASSSWDGRQSPGSLSPGQHHYAPHPFGEHHMPAPSVPYVPNQSLYPSLSHFGTAPNGQQPHPPPGFQHGVGGNGMPTVNVPLSVSVPASVAEKHQREYEELARKQRQELLALAGGPPRSSRSGPNGGGYNGHNQYPLMPTGSNNGGFPHFPGSDMGGMPVPQSMMGHHANNRQRMGFPAGRSYGEGMDEQYLGVDGLYSDVKKRKVAPVYDAGMASRLEELAASLQQVHPPSHELSPNPQAHHLPGHSPDGHHYSPNQHAQSYALLSNHDAHNLLSNIRSEQELADFNQFMLNLGKDATGSGHAASKHLNHGQSATNDTYSPFSTDSSNSDALAHSDLFDPTTLAQLGLAGMPGIPSSKHHDPAHATNSIGFNAMYPDLSSQHKASMESMSRDNLHAMSNQTNKSRGSRLSDSFPDHRDFAGHHHSGSRDLSQSLPGPSSISDGNLFGSESHGGLQMPDASNYSSFDSLAKPRTQMPAPRLEMPNTNQKINRSVDLLGASKPLQGRPKSSLDILTDACESEIQRRDGTTPLCDEPEDMDVKMEDAGESLGTSPPLPGGQLSEKEANPEFKLPALRWADRKSSAHLRLAPLRSLSIDSDWSSARSSRRGSLVEDEPPTPTSSATIKPLYPSFGALIPRIANLLAPEPKSVYPTLATSPMSSDPKRQRHAQVILDILRAVNHLWRADCEVKPSYLSSSQETYKPKYTTRDVHMEDVRLQ</sequence>
<gene>
    <name evidence="1" type="ORF">QFC20_002384</name>
</gene>
<dbReference type="EMBL" id="JASBWS010000016">
    <property type="protein sequence ID" value="KAJ9112203.1"/>
    <property type="molecule type" value="Genomic_DNA"/>
</dbReference>
<proteinExistence type="predicted"/>
<protein>
    <submittedName>
        <fullName evidence="1">Uncharacterized protein</fullName>
    </submittedName>
</protein>
<comment type="caution">
    <text evidence="1">The sequence shown here is derived from an EMBL/GenBank/DDBJ whole genome shotgun (WGS) entry which is preliminary data.</text>
</comment>
<evidence type="ECO:0000313" key="2">
    <source>
        <dbReference type="Proteomes" id="UP001230649"/>
    </source>
</evidence>